<dbReference type="KEGG" id="fse:DI487_09715"/>
<dbReference type="GO" id="GO:0005886">
    <property type="term" value="C:plasma membrane"/>
    <property type="evidence" value="ECO:0007669"/>
    <property type="project" value="UniProtKB-SubCell"/>
</dbReference>
<evidence type="ECO:0000256" key="6">
    <source>
        <dbReference type="SAM" id="Phobius"/>
    </source>
</evidence>
<dbReference type="InterPro" id="IPR011990">
    <property type="entry name" value="TPR-like_helical_dom_sf"/>
</dbReference>
<keyword evidence="4 6" id="KW-1133">Transmembrane helix</keyword>
<dbReference type="EMBL" id="CP029463">
    <property type="protein sequence ID" value="AWM14102.1"/>
    <property type="molecule type" value="Genomic_DNA"/>
</dbReference>
<dbReference type="InterPro" id="IPR017850">
    <property type="entry name" value="Alkaline_phosphatase_core_sf"/>
</dbReference>
<evidence type="ECO:0000256" key="5">
    <source>
        <dbReference type="ARBA" id="ARBA00023136"/>
    </source>
</evidence>
<dbReference type="Gene3D" id="1.25.40.10">
    <property type="entry name" value="Tetratricopeptide repeat domain"/>
    <property type="match status" value="1"/>
</dbReference>
<feature type="transmembrane region" description="Helical" evidence="6">
    <location>
        <begin position="87"/>
        <end position="111"/>
    </location>
</feature>
<keyword evidence="2" id="KW-1003">Cell membrane</keyword>
<keyword evidence="9" id="KW-1185">Reference proteome</keyword>
<evidence type="ECO:0000256" key="3">
    <source>
        <dbReference type="ARBA" id="ARBA00022692"/>
    </source>
</evidence>
<evidence type="ECO:0000256" key="2">
    <source>
        <dbReference type="ARBA" id="ARBA00022475"/>
    </source>
</evidence>
<keyword evidence="5 6" id="KW-0472">Membrane</keyword>
<organism evidence="8 9">
    <name type="scientific">Flavobacterium sediminis</name>
    <dbReference type="NCBI Taxonomy" id="2201181"/>
    <lineage>
        <taxon>Bacteria</taxon>
        <taxon>Pseudomonadati</taxon>
        <taxon>Bacteroidota</taxon>
        <taxon>Flavobacteriia</taxon>
        <taxon>Flavobacteriales</taxon>
        <taxon>Flavobacteriaceae</taxon>
        <taxon>Flavobacterium</taxon>
    </lineage>
</organism>
<gene>
    <name evidence="8" type="ORF">DI487_09715</name>
</gene>
<evidence type="ECO:0000313" key="9">
    <source>
        <dbReference type="Proteomes" id="UP000245429"/>
    </source>
</evidence>
<keyword evidence="3 6" id="KW-0812">Transmembrane</keyword>
<dbReference type="PANTHER" id="PTHR47371:SF3">
    <property type="entry name" value="PHOSPHOGLYCEROL TRANSFERASE I"/>
    <property type="match status" value="1"/>
</dbReference>
<evidence type="ECO:0000256" key="4">
    <source>
        <dbReference type="ARBA" id="ARBA00022989"/>
    </source>
</evidence>
<dbReference type="InterPro" id="IPR000917">
    <property type="entry name" value="Sulfatase_N"/>
</dbReference>
<dbReference type="RefSeq" id="WP_109569469.1">
    <property type="nucleotide sequence ID" value="NZ_CP029463.1"/>
</dbReference>
<dbReference type="CDD" id="cd16015">
    <property type="entry name" value="LTA_synthase"/>
    <property type="match status" value="1"/>
</dbReference>
<feature type="transmembrane region" description="Helical" evidence="6">
    <location>
        <begin position="14"/>
        <end position="35"/>
    </location>
</feature>
<evidence type="ECO:0000259" key="7">
    <source>
        <dbReference type="Pfam" id="PF00884"/>
    </source>
</evidence>
<comment type="subcellular location">
    <subcellularLocation>
        <location evidence="1">Cell membrane</location>
        <topology evidence="1">Multi-pass membrane protein</topology>
    </subcellularLocation>
</comment>
<dbReference type="OrthoDB" id="9777768at2"/>
<dbReference type="Proteomes" id="UP000245429">
    <property type="component" value="Chromosome"/>
</dbReference>
<dbReference type="Gene3D" id="3.40.720.10">
    <property type="entry name" value="Alkaline Phosphatase, subunit A"/>
    <property type="match status" value="1"/>
</dbReference>
<sequence length="807" mass="92809">MKISSQNNNDIRSFANLTLALIFLFCLMSLFELVMIKSMNDSFALVYLLKITNDFWAGLLIGLLLFPLYSVLRLLTKKNSIKVVKVLFVVVVIVQFALVKYSISTLLNLGADFLGYSFNDITHTVTASETFSIGYFIPFVIFPLLFLFSYGIIAKYLSNINLIAGMLFLMLLLGLLKMTSDLTPEIKYQNKLVFLISDIIHSQKEKRKLDTEAFKGKEYPLLRPFSQSKDVLTPFFSIKNGEKPNVVIIIVEGLGGDFVGNGTYHGFTPYLDSLTSKSLYWENFVSNTGRTFGVVPSLLGSLPYGHEGFLELTDTPSHLSLISVLKQNGYTTSYYCGDKSAFDKKINFLEYNNIDHVVDEDGYGLEYAKTEQDSRGFSWGYPDELIFKKALASINSKPDPRLDIIMTLTNHEPFIFPSKEAYKVKIDSILSSDLKFAGIKKEVLANKDIFASLVYTDNSIKDFMLAYAKRKDYNNTVFIITGDHRLIPVTQKDNLCRYHVPLFIFSPMLKTSKTFKSVSSHWDIAPSLLTFLTNNYEFNKPEKIAWMSDGLDTVADFRNVHKIPLMRYKGNIEDYIYNDYLYSEGELYKMDKDFNVHKENNRKLLKPVLDSLTAFKQLNNYLTRENKIFPDSLVRIYVKSRKKFSQEQQEKVERMTKGMDFEQAFQLAREKAFTKEYDDALLLCDYILDAKPNHSDCRALKGRVLAWKGDYSGAEVELLKVIKGVPRHYDSYIALIDVYHWSKQEYKLKEILKKALRNGANDPQISFEMAKEYARTGSFDKANKIMDSIIEHYPEREEYLTFKETLK</sequence>
<evidence type="ECO:0000256" key="1">
    <source>
        <dbReference type="ARBA" id="ARBA00004651"/>
    </source>
</evidence>
<accession>A0A2U8QV63</accession>
<dbReference type="AlphaFoldDB" id="A0A2U8QV63"/>
<dbReference type="SUPFAM" id="SSF48452">
    <property type="entry name" value="TPR-like"/>
    <property type="match status" value="1"/>
</dbReference>
<feature type="transmembrane region" description="Helical" evidence="6">
    <location>
        <begin position="55"/>
        <end position="75"/>
    </location>
</feature>
<dbReference type="PANTHER" id="PTHR47371">
    <property type="entry name" value="LIPOTEICHOIC ACID SYNTHASE"/>
    <property type="match status" value="1"/>
</dbReference>
<proteinExistence type="predicted"/>
<reference evidence="8 9" key="1">
    <citation type="submission" date="2018-05" db="EMBL/GenBank/DDBJ databases">
        <title>Flavobacterium sp. MEBiC07310.</title>
        <authorList>
            <person name="Baek K."/>
        </authorList>
    </citation>
    <scope>NUCLEOTIDE SEQUENCE [LARGE SCALE GENOMIC DNA]</scope>
    <source>
        <strain evidence="8 9">MEBiC07310</strain>
    </source>
</reference>
<dbReference type="SUPFAM" id="SSF53649">
    <property type="entry name" value="Alkaline phosphatase-like"/>
    <property type="match status" value="1"/>
</dbReference>
<evidence type="ECO:0000313" key="8">
    <source>
        <dbReference type="EMBL" id="AWM14102.1"/>
    </source>
</evidence>
<protein>
    <submittedName>
        <fullName evidence="8">Sulfatase</fullName>
    </submittedName>
</protein>
<feature type="transmembrane region" description="Helical" evidence="6">
    <location>
        <begin position="131"/>
        <end position="153"/>
    </location>
</feature>
<dbReference type="InterPro" id="IPR050448">
    <property type="entry name" value="OpgB/LTA_synthase_biosynth"/>
</dbReference>
<feature type="transmembrane region" description="Helical" evidence="6">
    <location>
        <begin position="160"/>
        <end position="178"/>
    </location>
</feature>
<name>A0A2U8QV63_9FLAO</name>
<feature type="domain" description="Sulfatase N-terminal" evidence="7">
    <location>
        <begin position="244"/>
        <end position="530"/>
    </location>
</feature>
<dbReference type="Pfam" id="PF00884">
    <property type="entry name" value="Sulfatase"/>
    <property type="match status" value="1"/>
</dbReference>